<dbReference type="RefSeq" id="WP_076878577.1">
    <property type="nucleotide sequence ID" value="NZ_MLCN01000028.1"/>
</dbReference>
<dbReference type="Gene3D" id="3.30.1240.10">
    <property type="match status" value="1"/>
</dbReference>
<gene>
    <name evidence="1" type="ORF">BKE30_10600</name>
</gene>
<dbReference type="InterPro" id="IPR023214">
    <property type="entry name" value="HAD_sf"/>
</dbReference>
<dbReference type="Gene3D" id="3.40.50.1000">
    <property type="entry name" value="HAD superfamily/HAD-like"/>
    <property type="match status" value="2"/>
</dbReference>
<dbReference type="PIRSF" id="PIRSF030802">
    <property type="entry name" value="UCP030802"/>
    <property type="match status" value="1"/>
</dbReference>
<dbReference type="InterPro" id="IPR024197">
    <property type="entry name" value="TPP-like"/>
</dbReference>
<reference evidence="1 2" key="1">
    <citation type="submission" date="2016-10" db="EMBL/GenBank/DDBJ databases">
        <title>Draft Genome sequence of Alkanindiges sp. strain H1.</title>
        <authorList>
            <person name="Subhash Y."/>
            <person name="Lee S."/>
        </authorList>
    </citation>
    <scope>NUCLEOTIDE SEQUENCE [LARGE SCALE GENOMIC DNA]</scope>
    <source>
        <strain evidence="1 2">H1</strain>
    </source>
</reference>
<keyword evidence="2" id="KW-1185">Reference proteome</keyword>
<evidence type="ECO:0008006" key="3">
    <source>
        <dbReference type="Google" id="ProtNLM"/>
    </source>
</evidence>
<name>A0A1S8CUS6_9GAMM</name>
<dbReference type="STRING" id="1907941.BKE30_10600"/>
<dbReference type="AlphaFoldDB" id="A0A1S8CUS6"/>
<dbReference type="InterPro" id="IPR036412">
    <property type="entry name" value="HAD-like_sf"/>
</dbReference>
<dbReference type="Proteomes" id="UP000192132">
    <property type="component" value="Unassembled WGS sequence"/>
</dbReference>
<dbReference type="OrthoDB" id="8746852at2"/>
<organism evidence="1 2">
    <name type="scientific">Alkanindiges hydrocarboniclasticus</name>
    <dbReference type="NCBI Taxonomy" id="1907941"/>
    <lineage>
        <taxon>Bacteria</taxon>
        <taxon>Pseudomonadati</taxon>
        <taxon>Pseudomonadota</taxon>
        <taxon>Gammaproteobacteria</taxon>
        <taxon>Moraxellales</taxon>
        <taxon>Moraxellaceae</taxon>
        <taxon>Alkanindiges</taxon>
    </lineage>
</organism>
<comment type="caution">
    <text evidence="1">The sequence shown here is derived from an EMBL/GenBank/DDBJ whole genome shotgun (WGS) entry which is preliminary data.</text>
</comment>
<evidence type="ECO:0000313" key="1">
    <source>
        <dbReference type="EMBL" id="ONG38924.1"/>
    </source>
</evidence>
<accession>A0A1S8CUS6</accession>
<dbReference type="EMBL" id="MLCN01000028">
    <property type="protein sequence ID" value="ONG38924.1"/>
    <property type="molecule type" value="Genomic_DNA"/>
</dbReference>
<protein>
    <recommendedName>
        <fullName evidence="3">Sucrose phosphatase-like domain-containing protein</fullName>
    </recommendedName>
</protein>
<dbReference type="Pfam" id="PF08282">
    <property type="entry name" value="Hydrolase_3"/>
    <property type="match status" value="1"/>
</dbReference>
<dbReference type="SUPFAM" id="SSF56784">
    <property type="entry name" value="HAD-like"/>
    <property type="match status" value="1"/>
</dbReference>
<sequence length="264" mass="29788">MTDLAIKPYIFVDLDDTLFQTNRRCSPADDFTIATTDKSGQPLSFMKPRQKMFVDWMNHTGKLIPVTARSVEALSRVKMNFSHGAVCSHGGTILNADGSVDQQWHAQVEAGLHSYQSLLANLPELLLKAAVPYGSIRTWIVEENGLGLYAVAKQNEPVSLFLKELVNHLPPEYRSQFYIHSNANNLAIIPKAISKALAVRYLMENKLHDIDDSFLLGFGDSLSDFEFLAECDWFGLPKSSQTHQWVNHHLKHDYEAKGYFGHDH</sequence>
<proteinExistence type="predicted"/>
<evidence type="ECO:0000313" key="2">
    <source>
        <dbReference type="Proteomes" id="UP000192132"/>
    </source>
</evidence>